<feature type="chain" id="PRO_5003187123" evidence="9">
    <location>
        <begin position="27"/>
        <end position="530"/>
    </location>
</feature>
<dbReference type="KEGG" id="cni:Calni_1291"/>
<dbReference type="Proteomes" id="UP000007039">
    <property type="component" value="Chromosome"/>
</dbReference>
<accession>E4TJD2</accession>
<feature type="transmembrane region" description="Helical" evidence="8">
    <location>
        <begin position="207"/>
        <end position="227"/>
    </location>
</feature>
<keyword evidence="5 8" id="KW-0812">Transmembrane</keyword>
<dbReference type="PANTHER" id="PTHR33908">
    <property type="entry name" value="MANNOSYLTRANSFERASE YKCB-RELATED"/>
    <property type="match status" value="1"/>
</dbReference>
<evidence type="ECO:0000256" key="7">
    <source>
        <dbReference type="ARBA" id="ARBA00023136"/>
    </source>
</evidence>
<dbReference type="GO" id="GO:0016763">
    <property type="term" value="F:pentosyltransferase activity"/>
    <property type="evidence" value="ECO:0007669"/>
    <property type="project" value="TreeGrafter"/>
</dbReference>
<feature type="transmembrane region" description="Helical" evidence="8">
    <location>
        <begin position="256"/>
        <end position="276"/>
    </location>
</feature>
<feature type="transmembrane region" description="Helical" evidence="8">
    <location>
        <begin position="82"/>
        <end position="102"/>
    </location>
</feature>
<gene>
    <name evidence="11" type="ordered locus">Calni_1291</name>
</gene>
<feature type="signal peptide" evidence="9">
    <location>
        <begin position="1"/>
        <end position="26"/>
    </location>
</feature>
<keyword evidence="12" id="KW-1185">Reference proteome</keyword>
<dbReference type="CAZy" id="GT83">
    <property type="family name" value="Glycosyltransferase Family 83"/>
</dbReference>
<dbReference type="AlphaFoldDB" id="E4TJD2"/>
<reference key="1">
    <citation type="submission" date="2010-11" db="EMBL/GenBank/DDBJ databases">
        <title>The complete genome of chromosome of Calditerrivibrio nitroreducens DSM 19672.</title>
        <authorList>
            <consortium name="US DOE Joint Genome Institute (JGI-PGF)"/>
            <person name="Lucas S."/>
            <person name="Copeland A."/>
            <person name="Lapidus A."/>
            <person name="Bruce D."/>
            <person name="Goodwin L."/>
            <person name="Pitluck S."/>
            <person name="Kyrpides N."/>
            <person name="Mavromatis K."/>
            <person name="Ivanova N."/>
            <person name="Mikhailova N."/>
            <person name="Zeytun A."/>
            <person name="Brettin T."/>
            <person name="Detter J.C."/>
            <person name="Tapia R."/>
            <person name="Han C."/>
            <person name="Land M."/>
            <person name="Hauser L."/>
            <person name="Markowitz V."/>
            <person name="Cheng J.-F."/>
            <person name="Hugenholtz P."/>
            <person name="Woyke T."/>
            <person name="Wu D."/>
            <person name="Spring S."/>
            <person name="Schroeder M."/>
            <person name="Brambilla E."/>
            <person name="Klenk H.-P."/>
            <person name="Eisen J.A."/>
        </authorList>
    </citation>
    <scope>NUCLEOTIDE SEQUENCE [LARGE SCALE GENOMIC DNA]</scope>
    <source>
        <strain>DSM 19672</strain>
    </source>
</reference>
<keyword evidence="6 8" id="KW-1133">Transmembrane helix</keyword>
<keyword evidence="2" id="KW-1003">Cell membrane</keyword>
<dbReference type="InterPro" id="IPR050297">
    <property type="entry name" value="LipidA_mod_glycosyltrf_83"/>
</dbReference>
<evidence type="ECO:0000259" key="10">
    <source>
        <dbReference type="Pfam" id="PF13231"/>
    </source>
</evidence>
<comment type="subcellular location">
    <subcellularLocation>
        <location evidence="1">Cell membrane</location>
        <topology evidence="1">Multi-pass membrane protein</topology>
    </subcellularLocation>
</comment>
<dbReference type="STRING" id="768670.Calni_1291"/>
<evidence type="ECO:0000313" key="11">
    <source>
        <dbReference type="EMBL" id="ADR19199.1"/>
    </source>
</evidence>
<dbReference type="PANTHER" id="PTHR33908:SF3">
    <property type="entry name" value="UNDECAPRENYL PHOSPHATE-ALPHA-4-AMINO-4-DEOXY-L-ARABINOSE ARABINOSYL TRANSFERASE"/>
    <property type="match status" value="1"/>
</dbReference>
<reference evidence="11 12" key="2">
    <citation type="journal article" date="2011" name="Stand. Genomic Sci.">
        <title>Complete genome sequence of Calditerrivibrio nitroreducens type strain (Yu37-1).</title>
        <authorList>
            <person name="Pitluck S."/>
            <person name="Sikorski J."/>
            <person name="Zeytun A."/>
            <person name="Lapidus A."/>
            <person name="Nolan M."/>
            <person name="Lucas S."/>
            <person name="Hammon N."/>
            <person name="Deshpande S."/>
            <person name="Cheng J.F."/>
            <person name="Tapia R."/>
            <person name="Han C."/>
            <person name="Goodwin L."/>
            <person name="Liolios K."/>
            <person name="Pagani I."/>
            <person name="Ivanova N."/>
            <person name="Mavromatis K."/>
            <person name="Pati A."/>
            <person name="Chen A."/>
            <person name="Palaniappan K."/>
            <person name="Hauser L."/>
            <person name="Chang Y.J."/>
            <person name="Jeffries C.D."/>
            <person name="Detter J.C."/>
            <person name="Brambilla E."/>
            <person name="Djao O.D."/>
            <person name="Rohde M."/>
            <person name="Spring S."/>
            <person name="Goker M."/>
            <person name="Woyke T."/>
            <person name="Bristow J."/>
            <person name="Eisen J.A."/>
            <person name="Markowitz V."/>
            <person name="Hugenholtz P."/>
            <person name="Kyrpides N.C."/>
            <person name="Klenk H.P."/>
            <person name="Land M."/>
        </authorList>
    </citation>
    <scope>NUCLEOTIDE SEQUENCE [LARGE SCALE GENOMIC DNA]</scope>
    <source>
        <strain evidence="12">DSM 19672 / NBRC 101217 / Yu37-1</strain>
    </source>
</reference>
<feature type="transmembrane region" description="Helical" evidence="8">
    <location>
        <begin position="389"/>
        <end position="407"/>
    </location>
</feature>
<feature type="transmembrane region" description="Helical" evidence="8">
    <location>
        <begin position="163"/>
        <end position="186"/>
    </location>
</feature>
<dbReference type="EMBL" id="CP002347">
    <property type="protein sequence ID" value="ADR19199.1"/>
    <property type="molecule type" value="Genomic_DNA"/>
</dbReference>
<evidence type="ECO:0000256" key="2">
    <source>
        <dbReference type="ARBA" id="ARBA00022475"/>
    </source>
</evidence>
<evidence type="ECO:0000256" key="6">
    <source>
        <dbReference type="ARBA" id="ARBA00022989"/>
    </source>
</evidence>
<evidence type="ECO:0000256" key="9">
    <source>
        <dbReference type="SAM" id="SignalP"/>
    </source>
</evidence>
<keyword evidence="4 11" id="KW-0808">Transferase</keyword>
<name>E4TJD2_CALNY</name>
<evidence type="ECO:0000256" key="8">
    <source>
        <dbReference type="SAM" id="Phobius"/>
    </source>
</evidence>
<feature type="transmembrane region" description="Helical" evidence="8">
    <location>
        <begin position="340"/>
        <end position="357"/>
    </location>
</feature>
<keyword evidence="9" id="KW-0732">Signal</keyword>
<dbReference type="GO" id="GO:0009103">
    <property type="term" value="P:lipopolysaccharide biosynthetic process"/>
    <property type="evidence" value="ECO:0007669"/>
    <property type="project" value="TreeGrafter"/>
</dbReference>
<evidence type="ECO:0000256" key="4">
    <source>
        <dbReference type="ARBA" id="ARBA00022679"/>
    </source>
</evidence>
<evidence type="ECO:0000256" key="3">
    <source>
        <dbReference type="ARBA" id="ARBA00022676"/>
    </source>
</evidence>
<feature type="transmembrane region" description="Helical" evidence="8">
    <location>
        <begin position="288"/>
        <end position="305"/>
    </location>
</feature>
<protein>
    <submittedName>
        <fullName evidence="11">Glycosyl transferase family 39</fullName>
    </submittedName>
</protein>
<evidence type="ECO:0000313" key="12">
    <source>
        <dbReference type="Proteomes" id="UP000007039"/>
    </source>
</evidence>
<dbReference type="GO" id="GO:0010041">
    <property type="term" value="P:response to iron(III) ion"/>
    <property type="evidence" value="ECO:0007669"/>
    <property type="project" value="TreeGrafter"/>
</dbReference>
<keyword evidence="7 8" id="KW-0472">Membrane</keyword>
<dbReference type="eggNOG" id="COG1807">
    <property type="taxonomic scope" value="Bacteria"/>
</dbReference>
<proteinExistence type="predicted"/>
<keyword evidence="3" id="KW-0328">Glycosyltransferase</keyword>
<dbReference type="Pfam" id="PF13231">
    <property type="entry name" value="PMT_2"/>
    <property type="match status" value="1"/>
</dbReference>
<dbReference type="HOGENOM" id="CLU_019200_0_0_0"/>
<feature type="transmembrane region" description="Helical" evidence="8">
    <location>
        <begin position="114"/>
        <end position="143"/>
    </location>
</feature>
<feature type="transmembrane region" description="Helical" evidence="8">
    <location>
        <begin position="311"/>
        <end position="328"/>
    </location>
</feature>
<dbReference type="GO" id="GO:0005886">
    <property type="term" value="C:plasma membrane"/>
    <property type="evidence" value="ECO:0007669"/>
    <property type="project" value="UniProtKB-SubCell"/>
</dbReference>
<dbReference type="InterPro" id="IPR038731">
    <property type="entry name" value="RgtA/B/C-like"/>
</dbReference>
<evidence type="ECO:0000256" key="1">
    <source>
        <dbReference type="ARBA" id="ARBA00004651"/>
    </source>
</evidence>
<feature type="domain" description="Glycosyltransferase RgtA/B/C/D-like" evidence="10">
    <location>
        <begin position="61"/>
        <end position="221"/>
    </location>
</feature>
<feature type="transmembrane region" description="Helical" evidence="8">
    <location>
        <begin position="363"/>
        <end position="380"/>
    </location>
</feature>
<organism evidence="11 12">
    <name type="scientific">Calditerrivibrio nitroreducens (strain DSM 19672 / NBRC 101217 / Yu37-1)</name>
    <dbReference type="NCBI Taxonomy" id="768670"/>
    <lineage>
        <taxon>Bacteria</taxon>
        <taxon>Pseudomonadati</taxon>
        <taxon>Deferribacterota</taxon>
        <taxon>Deferribacteres</taxon>
        <taxon>Deferribacterales</taxon>
        <taxon>Calditerrivibrionaceae</taxon>
    </lineage>
</organism>
<sequence precursor="true">MPTVKKKFIFFLFLYTLLAFYTSAYAPIFESTEARYAEIAREMIQTENYIEPHFNGIKHFHKPPLTYWFIASGMKIFGINNFGARFFGIIASIITIVFTVKLAKFFIREEERYYAAYVLSSSILFLAVSRIAATDIYLTMFAVVSQYYYFKQIYSRKDTKNSILIGIFLGLGFITKGPIIFLFTLLPFLVMKFFDYHFRRVFSLKDVILSTISFIVISLPWYFMVILKNPDLLNYFLKVQTIERVTTNRFNREKPFYFFFGTIFIATLPYSILIITKIKQLFSNYKSHITLIIYIVTPFIIFSIAKSKLHSYLTPLTPIMSILVLKLYTEYCKPIFNKIVLYFITLLTITFFMASFFTKELRFNPTIIILSLISIAFVILSRKKIETHLFSYNLGLIIVIIFNIVYYSSSIFQDRLMGFENMVNSANIIDPDRKLEALCYKRDLPSTSFYRNKLTVMAFGSPRETQFEKDNNYKKYYIQTEDEMESFIKSNSSFFLFTRGALNEFKDKYKLDCEEKYIQRDYSLSLCTSR</sequence>
<evidence type="ECO:0000256" key="5">
    <source>
        <dbReference type="ARBA" id="ARBA00022692"/>
    </source>
</evidence>